<dbReference type="PANTHER" id="PTHR21600:SF44">
    <property type="entry name" value="RIBOSOMAL LARGE SUBUNIT PSEUDOURIDINE SYNTHASE D"/>
    <property type="match status" value="1"/>
</dbReference>
<dbReference type="GO" id="GO:0140098">
    <property type="term" value="F:catalytic activity, acting on RNA"/>
    <property type="evidence" value="ECO:0007669"/>
    <property type="project" value="UniProtKB-ARBA"/>
</dbReference>
<dbReference type="GO" id="GO:0000455">
    <property type="term" value="P:enzyme-directed rRNA pseudouridine synthesis"/>
    <property type="evidence" value="ECO:0007669"/>
    <property type="project" value="TreeGrafter"/>
</dbReference>
<comment type="catalytic activity">
    <reaction evidence="1 4">
        <text>a uridine in RNA = a pseudouridine in RNA</text>
        <dbReference type="Rhea" id="RHEA:48348"/>
        <dbReference type="Rhea" id="RHEA-COMP:12068"/>
        <dbReference type="Rhea" id="RHEA-COMP:12069"/>
        <dbReference type="ChEBI" id="CHEBI:65314"/>
        <dbReference type="ChEBI" id="CHEBI:65315"/>
    </reaction>
</comment>
<sequence length="308" mass="34273">MERIWRMSIPPEAEGVLLRGYLRERLALSSALLARLKQSERGILLNGRRATVRAVLHAGDVLELELERADSASPNIIPAEGELDIVYEDEDLLILNKPARIPVHPSQGHYGDSLANIAVYHYARRGQNFVFRPVNRLDRGTSGLMAVAKNAYCHERLIASLHTGLRREYLAIACGRFAQRTGVIDAPIARAPGSVLRREVSPSGDPARTHYEVLAERGAFTLLRLRLETGRTHQIRVHLAHMGHPLVGDFLYGEENRALIDRTALHAAALSLTQPITGRALAFRAPLPADMLRLWRACDKERLAAHTV</sequence>
<protein>
    <recommendedName>
        <fullName evidence="4">Pseudouridine synthase</fullName>
        <ecNumber evidence="4">5.4.99.-</ecNumber>
    </recommendedName>
</protein>
<dbReference type="Proteomes" id="UP000620366">
    <property type="component" value="Unassembled WGS sequence"/>
</dbReference>
<evidence type="ECO:0000256" key="2">
    <source>
        <dbReference type="ARBA" id="ARBA00010876"/>
    </source>
</evidence>
<dbReference type="EMBL" id="JACRSP010000003">
    <property type="protein sequence ID" value="MBC8536506.1"/>
    <property type="molecule type" value="Genomic_DNA"/>
</dbReference>
<dbReference type="EC" id="5.4.99.-" evidence="4"/>
<feature type="domain" description="Pseudouridine synthase RsuA/RluA-like" evidence="5">
    <location>
        <begin position="91"/>
        <end position="241"/>
    </location>
</feature>
<evidence type="ECO:0000259" key="5">
    <source>
        <dbReference type="Pfam" id="PF00849"/>
    </source>
</evidence>
<dbReference type="Gene3D" id="3.30.2350.10">
    <property type="entry name" value="Pseudouridine synthase"/>
    <property type="match status" value="1"/>
</dbReference>
<dbReference type="CDD" id="cd02869">
    <property type="entry name" value="PseudoU_synth_RluA_like"/>
    <property type="match status" value="1"/>
</dbReference>
<comment type="similarity">
    <text evidence="2 4">Belongs to the pseudouridine synthase RluA family.</text>
</comment>
<feature type="active site" evidence="3">
    <location>
        <position position="138"/>
    </location>
</feature>
<name>A0A926DE27_9FIRM</name>
<evidence type="ECO:0000313" key="7">
    <source>
        <dbReference type="Proteomes" id="UP000620366"/>
    </source>
</evidence>
<evidence type="ECO:0000313" key="6">
    <source>
        <dbReference type="EMBL" id="MBC8536506.1"/>
    </source>
</evidence>
<dbReference type="GO" id="GO:0003723">
    <property type="term" value="F:RNA binding"/>
    <property type="evidence" value="ECO:0007669"/>
    <property type="project" value="InterPro"/>
</dbReference>
<evidence type="ECO:0000256" key="3">
    <source>
        <dbReference type="PIRSR" id="PIRSR606225-1"/>
    </source>
</evidence>
<dbReference type="PANTHER" id="PTHR21600">
    <property type="entry name" value="MITOCHONDRIAL RNA PSEUDOURIDINE SYNTHASE"/>
    <property type="match status" value="1"/>
</dbReference>
<dbReference type="SUPFAM" id="SSF55120">
    <property type="entry name" value="Pseudouridine synthase"/>
    <property type="match status" value="1"/>
</dbReference>
<keyword evidence="7" id="KW-1185">Reference proteome</keyword>
<dbReference type="NCBIfam" id="TIGR00005">
    <property type="entry name" value="rluA_subfam"/>
    <property type="match status" value="1"/>
</dbReference>
<gene>
    <name evidence="6" type="ORF">H8695_07400</name>
</gene>
<dbReference type="AlphaFoldDB" id="A0A926DE27"/>
<organism evidence="6 7">
    <name type="scientific">Feifania hominis</name>
    <dbReference type="NCBI Taxonomy" id="2763660"/>
    <lineage>
        <taxon>Bacteria</taxon>
        <taxon>Bacillati</taxon>
        <taxon>Bacillota</taxon>
        <taxon>Clostridia</taxon>
        <taxon>Eubacteriales</taxon>
        <taxon>Feifaniaceae</taxon>
        <taxon>Feifania</taxon>
    </lineage>
</organism>
<reference evidence="6" key="1">
    <citation type="submission" date="2020-08" db="EMBL/GenBank/DDBJ databases">
        <title>Genome public.</title>
        <authorList>
            <person name="Liu C."/>
            <person name="Sun Q."/>
        </authorList>
    </citation>
    <scope>NUCLEOTIDE SEQUENCE</scope>
    <source>
        <strain evidence="6">BX7</strain>
    </source>
</reference>
<proteinExistence type="inferred from homology"/>
<comment type="function">
    <text evidence="4">Responsible for synthesis of pseudouridine from uracil.</text>
</comment>
<dbReference type="InterPro" id="IPR050188">
    <property type="entry name" value="RluA_PseudoU_synthase"/>
</dbReference>
<dbReference type="InterPro" id="IPR006145">
    <property type="entry name" value="PsdUridine_synth_RsuA/RluA"/>
</dbReference>
<dbReference type="InterPro" id="IPR006225">
    <property type="entry name" value="PsdUridine_synth_RluC/D"/>
</dbReference>
<evidence type="ECO:0000256" key="1">
    <source>
        <dbReference type="ARBA" id="ARBA00000073"/>
    </source>
</evidence>
<evidence type="ECO:0000256" key="4">
    <source>
        <dbReference type="RuleBase" id="RU362028"/>
    </source>
</evidence>
<dbReference type="InterPro" id="IPR020103">
    <property type="entry name" value="PsdUridine_synth_cat_dom_sf"/>
</dbReference>
<accession>A0A926DE27</accession>
<keyword evidence="4" id="KW-0413">Isomerase</keyword>
<dbReference type="GO" id="GO:0009982">
    <property type="term" value="F:pseudouridine synthase activity"/>
    <property type="evidence" value="ECO:0007669"/>
    <property type="project" value="InterPro"/>
</dbReference>
<dbReference type="RefSeq" id="WP_249300350.1">
    <property type="nucleotide sequence ID" value="NZ_JACRSP010000003.1"/>
</dbReference>
<comment type="caution">
    <text evidence="6">The sequence shown here is derived from an EMBL/GenBank/DDBJ whole genome shotgun (WGS) entry which is preliminary data.</text>
</comment>
<dbReference type="Pfam" id="PF00849">
    <property type="entry name" value="PseudoU_synth_2"/>
    <property type="match status" value="1"/>
</dbReference>